<feature type="transmembrane region" description="Helical" evidence="1">
    <location>
        <begin position="198"/>
        <end position="218"/>
    </location>
</feature>
<dbReference type="EMBL" id="JAFEMO010000011">
    <property type="protein sequence ID" value="KAH7557186.1"/>
    <property type="molecule type" value="Genomic_DNA"/>
</dbReference>
<name>A0ABQ8HEY3_9ROSI</name>
<evidence type="ECO:0000313" key="3">
    <source>
        <dbReference type="Proteomes" id="UP000827721"/>
    </source>
</evidence>
<evidence type="ECO:0000256" key="1">
    <source>
        <dbReference type="SAM" id="Phobius"/>
    </source>
</evidence>
<keyword evidence="3" id="KW-1185">Reference proteome</keyword>
<evidence type="ECO:0000313" key="2">
    <source>
        <dbReference type="EMBL" id="KAH7557186.1"/>
    </source>
</evidence>
<accession>A0ABQ8HEY3</accession>
<proteinExistence type="predicted"/>
<reference evidence="2 3" key="1">
    <citation type="submission" date="2021-02" db="EMBL/GenBank/DDBJ databases">
        <title>Plant Genome Project.</title>
        <authorList>
            <person name="Zhang R.-G."/>
        </authorList>
    </citation>
    <scope>NUCLEOTIDE SEQUENCE [LARGE SCALE GENOMIC DNA]</scope>
    <source>
        <tissue evidence="2">Leaves</tissue>
    </source>
</reference>
<keyword evidence="1" id="KW-0812">Transmembrane</keyword>
<keyword evidence="1" id="KW-0472">Membrane</keyword>
<feature type="transmembrane region" description="Helical" evidence="1">
    <location>
        <begin position="111"/>
        <end position="130"/>
    </location>
</feature>
<comment type="caution">
    <text evidence="2">The sequence shown here is derived from an EMBL/GenBank/DDBJ whole genome shotgun (WGS) entry which is preliminary data.</text>
</comment>
<sequence length="234" mass="25821">MDKNGSTPFHLAALHCHSMVLFTLLCDKRSKADLVNCQGLIAYDSFKLNILTKDQQIDMNDRNIKASGTVRENSVDVGLKTSKKLKKFQMMMTYSMLYMSHEFFRCGQTKLAALVVGAAFAFAGALQIPFDDVSRTDNASTGTGTASSASYSDIINKSNLGYYLINIVITMNLSITAAFTLFLALLLDTNLATKLFSISFLLLELALTFMGSAFYYAMVLRTQNIDDGWSSLLV</sequence>
<organism evidence="2 3">
    <name type="scientific">Xanthoceras sorbifolium</name>
    <dbReference type="NCBI Taxonomy" id="99658"/>
    <lineage>
        <taxon>Eukaryota</taxon>
        <taxon>Viridiplantae</taxon>
        <taxon>Streptophyta</taxon>
        <taxon>Embryophyta</taxon>
        <taxon>Tracheophyta</taxon>
        <taxon>Spermatophyta</taxon>
        <taxon>Magnoliopsida</taxon>
        <taxon>eudicotyledons</taxon>
        <taxon>Gunneridae</taxon>
        <taxon>Pentapetalae</taxon>
        <taxon>rosids</taxon>
        <taxon>malvids</taxon>
        <taxon>Sapindales</taxon>
        <taxon>Sapindaceae</taxon>
        <taxon>Xanthoceroideae</taxon>
        <taxon>Xanthoceras</taxon>
    </lineage>
</organism>
<evidence type="ECO:0008006" key="4">
    <source>
        <dbReference type="Google" id="ProtNLM"/>
    </source>
</evidence>
<gene>
    <name evidence="2" type="ORF">JRO89_XS11G0070300</name>
</gene>
<dbReference type="Proteomes" id="UP000827721">
    <property type="component" value="Unassembled WGS sequence"/>
</dbReference>
<protein>
    <recommendedName>
        <fullName evidence="4">PGG domain-containing protein</fullName>
    </recommendedName>
</protein>
<feature type="transmembrane region" description="Helical" evidence="1">
    <location>
        <begin position="160"/>
        <end position="186"/>
    </location>
</feature>
<keyword evidence="1" id="KW-1133">Transmembrane helix</keyword>